<dbReference type="PROSITE" id="PS51257">
    <property type="entry name" value="PROKAR_LIPOPROTEIN"/>
    <property type="match status" value="1"/>
</dbReference>
<evidence type="ECO:0000256" key="2">
    <source>
        <dbReference type="SAM" id="SignalP"/>
    </source>
</evidence>
<gene>
    <name evidence="3" type="ORF">UTRI_02783_B</name>
</gene>
<evidence type="ECO:0000313" key="4">
    <source>
        <dbReference type="Proteomes" id="UP000324022"/>
    </source>
</evidence>
<name>A0A5C3E6B1_9BASI</name>
<organism evidence="3 4">
    <name type="scientific">Ustilago trichophora</name>
    <dbReference type="NCBI Taxonomy" id="86804"/>
    <lineage>
        <taxon>Eukaryota</taxon>
        <taxon>Fungi</taxon>
        <taxon>Dikarya</taxon>
        <taxon>Basidiomycota</taxon>
        <taxon>Ustilaginomycotina</taxon>
        <taxon>Ustilaginomycetes</taxon>
        <taxon>Ustilaginales</taxon>
        <taxon>Ustilaginaceae</taxon>
        <taxon>Ustilago</taxon>
    </lineage>
</organism>
<dbReference type="AlphaFoldDB" id="A0A5C3E6B1"/>
<dbReference type="Proteomes" id="UP000324022">
    <property type="component" value="Unassembled WGS sequence"/>
</dbReference>
<evidence type="ECO:0000256" key="1">
    <source>
        <dbReference type="SAM" id="MobiDB-lite"/>
    </source>
</evidence>
<feature type="compositionally biased region" description="Polar residues" evidence="1">
    <location>
        <begin position="80"/>
        <end position="100"/>
    </location>
</feature>
<accession>A0A5C3E6B1</accession>
<sequence>MSKLLYYVLILLMTGCLSICQPMDEENFWKSVVNNLDKGKDAIELFMPKSAHPQEVPSSSYVATHGRHELSKSPAHLGLPQTSLSGPPASSSIGQLSTPPESLSVEERLSLLEHARSIFATHNHYAKVHLFTSTDPKISTGFEYEFQNSRAKFRKIMENVYFLPRPRLKSQGLNDGEGGMHIGPNPTKEVFVFKHVPDKEHESAIFQLVGMLEVPGKATAIVKHFPSYYIPKGDAKALGPDSLVVRGASLNAVRRTQWPYHI</sequence>
<feature type="region of interest" description="Disordered" evidence="1">
    <location>
        <begin position="72"/>
        <end position="100"/>
    </location>
</feature>
<feature type="signal peptide" evidence="2">
    <location>
        <begin position="1"/>
        <end position="20"/>
    </location>
</feature>
<reference evidence="3 4" key="1">
    <citation type="submission" date="2018-03" db="EMBL/GenBank/DDBJ databases">
        <authorList>
            <person name="Guldener U."/>
        </authorList>
    </citation>
    <scope>NUCLEOTIDE SEQUENCE [LARGE SCALE GENOMIC DNA]</scope>
    <source>
        <strain evidence="3 4">NBRC100155</strain>
    </source>
</reference>
<dbReference type="EMBL" id="OOIN01000010">
    <property type="protein sequence ID" value="SPO25116.1"/>
    <property type="molecule type" value="Genomic_DNA"/>
</dbReference>
<feature type="chain" id="PRO_5022692498" evidence="2">
    <location>
        <begin position="21"/>
        <end position="262"/>
    </location>
</feature>
<proteinExistence type="predicted"/>
<keyword evidence="4" id="KW-1185">Reference proteome</keyword>
<evidence type="ECO:0000313" key="3">
    <source>
        <dbReference type="EMBL" id="SPO25116.1"/>
    </source>
</evidence>
<keyword evidence="2" id="KW-0732">Signal</keyword>
<protein>
    <submittedName>
        <fullName evidence="3">Uncharacterized protein</fullName>
    </submittedName>
</protein>